<accession>A0ABU3ZWK2</accession>
<protein>
    <submittedName>
        <fullName evidence="1">Uncharacterized protein</fullName>
    </submittedName>
</protein>
<reference evidence="2" key="1">
    <citation type="journal article" date="2022" name="J Environ Chem Eng">
        <title>Biodegradation of petroleum oil using a constructed nonpathogenic and heavy metal-tolerant bacterial consortium isolated from marine sponges.</title>
        <authorList>
            <person name="Dechsakulwatana C."/>
            <person name="Rungsihiranrut A."/>
            <person name="Muangchinda C."/>
            <person name="Ningthoujam R."/>
            <person name="Klankeo P."/>
            <person name="Pinyakong O."/>
        </authorList>
    </citation>
    <scope>NUCLEOTIDE SEQUENCE [LARGE SCALE GENOMIC DNA]</scope>
    <source>
        <strain evidence="2">MO2-4</strain>
    </source>
</reference>
<evidence type="ECO:0000313" key="1">
    <source>
        <dbReference type="EMBL" id="MDV5823876.1"/>
    </source>
</evidence>
<dbReference type="EMBL" id="JAPTHD010000003">
    <property type="protein sequence ID" value="MDV5823876.1"/>
    <property type="molecule type" value="Genomic_DNA"/>
</dbReference>
<organism evidence="1 2">
    <name type="scientific">Sphingobium naphthae</name>
    <dbReference type="NCBI Taxonomy" id="1886786"/>
    <lineage>
        <taxon>Bacteria</taxon>
        <taxon>Pseudomonadati</taxon>
        <taxon>Pseudomonadota</taxon>
        <taxon>Alphaproteobacteria</taxon>
        <taxon>Sphingomonadales</taxon>
        <taxon>Sphingomonadaceae</taxon>
        <taxon>Sphingobium</taxon>
    </lineage>
</organism>
<proteinExistence type="predicted"/>
<dbReference type="Proteomes" id="UP001185984">
    <property type="component" value="Unassembled WGS sequence"/>
</dbReference>
<keyword evidence="2" id="KW-1185">Reference proteome</keyword>
<dbReference type="RefSeq" id="WP_317516739.1">
    <property type="nucleotide sequence ID" value="NZ_JAPTHD010000003.1"/>
</dbReference>
<evidence type="ECO:0000313" key="2">
    <source>
        <dbReference type="Proteomes" id="UP001185984"/>
    </source>
</evidence>
<gene>
    <name evidence="1" type="ORF">O0R41_09735</name>
</gene>
<comment type="caution">
    <text evidence="1">The sequence shown here is derived from an EMBL/GenBank/DDBJ whole genome shotgun (WGS) entry which is preliminary data.</text>
</comment>
<sequence length="58" mass="6131">MKLVRAGAATILCLAALWGAAHIGLLPSALGLRPERLSAGPAALMPPARIHWRLPILR</sequence>
<name>A0ABU3ZWK2_9SPHN</name>